<dbReference type="InterPro" id="IPR001680">
    <property type="entry name" value="WD40_rpt"/>
</dbReference>
<evidence type="ECO:0000313" key="5">
    <source>
        <dbReference type="EMBL" id="KAK9281444.1"/>
    </source>
</evidence>
<keyword evidence="2" id="KW-0677">Repeat</keyword>
<evidence type="ECO:0000256" key="2">
    <source>
        <dbReference type="ARBA" id="ARBA00022737"/>
    </source>
</evidence>
<dbReference type="GO" id="GO:0000045">
    <property type="term" value="P:autophagosome assembly"/>
    <property type="evidence" value="ECO:0007669"/>
    <property type="project" value="TreeGrafter"/>
</dbReference>
<name>A0AAP0RN53_LIQFO</name>
<reference evidence="5 6" key="1">
    <citation type="journal article" date="2024" name="Plant J.">
        <title>Genome sequences and population genomics reveal climatic adaptation and genomic divergence between two closely related sweetgum species.</title>
        <authorList>
            <person name="Xu W.Q."/>
            <person name="Ren C.Q."/>
            <person name="Zhang X.Y."/>
            <person name="Comes H.P."/>
            <person name="Liu X.H."/>
            <person name="Li Y.G."/>
            <person name="Kettle C.J."/>
            <person name="Jalonen R."/>
            <person name="Gaisberger H."/>
            <person name="Ma Y.Z."/>
            <person name="Qiu Y.X."/>
        </authorList>
    </citation>
    <scope>NUCLEOTIDE SEQUENCE [LARGE SCALE GENOMIC DNA]</scope>
    <source>
        <strain evidence="5">Hangzhou</strain>
    </source>
</reference>
<keyword evidence="6" id="KW-1185">Reference proteome</keyword>
<dbReference type="InterPro" id="IPR052596">
    <property type="entry name" value="AMBRA1_autophagy"/>
</dbReference>
<dbReference type="GO" id="GO:0080008">
    <property type="term" value="C:Cul4-RING E3 ubiquitin ligase complex"/>
    <property type="evidence" value="ECO:0007669"/>
    <property type="project" value="TreeGrafter"/>
</dbReference>
<dbReference type="PROSITE" id="PS00678">
    <property type="entry name" value="WD_REPEATS_1"/>
    <property type="match status" value="1"/>
</dbReference>
<dbReference type="AlphaFoldDB" id="A0AAP0RN53"/>
<dbReference type="PANTHER" id="PTHR22874:SF8">
    <property type="entry name" value="TRANSDUCIN FAMILY PROTEIN _ WD-40 REPEAT FAMILY PROTEIN"/>
    <property type="match status" value="1"/>
</dbReference>
<accession>A0AAP0RN53</accession>
<dbReference type="FunFam" id="2.130.10.10:FF:000476">
    <property type="entry name" value="Activating molecule in BECN1-regulated autophagy protein"/>
    <property type="match status" value="1"/>
</dbReference>
<comment type="caution">
    <text evidence="5">The sequence shown here is derived from an EMBL/GenBank/DDBJ whole genome shotgun (WGS) entry which is preliminary data.</text>
</comment>
<dbReference type="SUPFAM" id="SSF50978">
    <property type="entry name" value="WD40 repeat-like"/>
    <property type="match status" value="1"/>
</dbReference>
<feature type="region of interest" description="Disordered" evidence="4">
    <location>
        <begin position="1"/>
        <end position="38"/>
    </location>
</feature>
<dbReference type="Gene3D" id="2.130.10.10">
    <property type="entry name" value="YVTN repeat-like/Quinoprotein amine dehydrogenase"/>
    <property type="match status" value="1"/>
</dbReference>
<dbReference type="GO" id="GO:0000423">
    <property type="term" value="P:mitophagy"/>
    <property type="evidence" value="ECO:0007669"/>
    <property type="project" value="TreeGrafter"/>
</dbReference>
<organism evidence="5 6">
    <name type="scientific">Liquidambar formosana</name>
    <name type="common">Formosan gum</name>
    <dbReference type="NCBI Taxonomy" id="63359"/>
    <lineage>
        <taxon>Eukaryota</taxon>
        <taxon>Viridiplantae</taxon>
        <taxon>Streptophyta</taxon>
        <taxon>Embryophyta</taxon>
        <taxon>Tracheophyta</taxon>
        <taxon>Spermatophyta</taxon>
        <taxon>Magnoliopsida</taxon>
        <taxon>eudicotyledons</taxon>
        <taxon>Gunneridae</taxon>
        <taxon>Pentapetalae</taxon>
        <taxon>Saxifragales</taxon>
        <taxon>Altingiaceae</taxon>
        <taxon>Liquidambar</taxon>
    </lineage>
</organism>
<dbReference type="PROSITE" id="PS50082">
    <property type="entry name" value="WD_REPEATS_2"/>
    <property type="match status" value="1"/>
</dbReference>
<evidence type="ECO:0000256" key="4">
    <source>
        <dbReference type="SAM" id="MobiDB-lite"/>
    </source>
</evidence>
<gene>
    <name evidence="5" type="ORF">L1049_004346</name>
</gene>
<dbReference type="InterPro" id="IPR036322">
    <property type="entry name" value="WD40_repeat_dom_sf"/>
</dbReference>
<dbReference type="PROSITE" id="PS50294">
    <property type="entry name" value="WD_REPEATS_REGION"/>
    <property type="match status" value="1"/>
</dbReference>
<dbReference type="EMBL" id="JBBPBK010000007">
    <property type="protein sequence ID" value="KAK9281444.1"/>
    <property type="molecule type" value="Genomic_DNA"/>
</dbReference>
<protein>
    <recommendedName>
        <fullName evidence="7">Activating molecule in BECN1-regulated autophagy protein 1</fullName>
    </recommendedName>
</protein>
<dbReference type="InterPro" id="IPR019775">
    <property type="entry name" value="WD40_repeat_CS"/>
</dbReference>
<dbReference type="GO" id="GO:1990756">
    <property type="term" value="F:ubiquitin-like ligase-substrate adaptor activity"/>
    <property type="evidence" value="ECO:0007669"/>
    <property type="project" value="TreeGrafter"/>
</dbReference>
<dbReference type="Pfam" id="PF00400">
    <property type="entry name" value="WD40"/>
    <property type="match status" value="2"/>
</dbReference>
<feature type="repeat" description="WD" evidence="3">
    <location>
        <begin position="150"/>
        <end position="192"/>
    </location>
</feature>
<dbReference type="PANTHER" id="PTHR22874">
    <property type="entry name" value="ACTIVATING MOLECULE IN BECN1-REGULATED AUTOPHAGY PROTEIN 1"/>
    <property type="match status" value="1"/>
</dbReference>
<dbReference type="SMART" id="SM00320">
    <property type="entry name" value="WD40"/>
    <property type="match status" value="3"/>
</dbReference>
<dbReference type="Proteomes" id="UP001415857">
    <property type="component" value="Unassembled WGS sequence"/>
</dbReference>
<evidence type="ECO:0000256" key="1">
    <source>
        <dbReference type="ARBA" id="ARBA00022574"/>
    </source>
</evidence>
<sequence length="624" mass="67983">MEKMTRSSWPHDPTTPSSSSSDPLISQPQPRNPSFRQSSRNVFLLLARREISPKTKHLPKRLWGEASEGNADSLFGPMSGAARDPRHGLISWVEAESLRHLSAKYCPLVPPPRSTIAAAFSPDGRTLASTHGDHTVKIIDCQSGKCLKVLSGHRRTPWVVRFHPVQPEILASGSLDHEVRLWDANTSESIGFRDFYRPIASIAFHAKGELLAVASGHKLYMWHYDRRGDNSSPTIVLKTRRSLRAVHFHPHGAPFLLTAEVNDLDSSDSSMTRATSPGYSHYPPPAVFLANVHSSDRLSLAAELPLMSLPLLYLPSFARDDSRIDLQRTNRPVGSSRALVDSSAPMQFQIDANAVEQYDYMETSPVIPSSSYSATEDAEINFFSNGVGSGVRDTTMVDMETAEALPVEGIQQRSSVDPAFGRASSALHGVSSQIPSRTESVELEQLHQFLPNRDPTCWELPFLQGWLMGQSQAGVPSVLPLNGGNREHSSPYLGVGSASSTSDLPTHNVDTSAASLAMAGNISARNSGRPGLRHRFSRSRLIPLSESGEGAASINTPHDGSDTQPIISRIQSELASSLAAAAAAELPCTVKLRIWSHDIRNPCAPLSSERCRLTIPHAVLCRYA</sequence>
<evidence type="ECO:0000256" key="3">
    <source>
        <dbReference type="PROSITE-ProRule" id="PRU00221"/>
    </source>
</evidence>
<dbReference type="InterPro" id="IPR015943">
    <property type="entry name" value="WD40/YVTN_repeat-like_dom_sf"/>
</dbReference>
<keyword evidence="1 3" id="KW-0853">WD repeat</keyword>
<feature type="compositionally biased region" description="Low complexity" evidence="4">
    <location>
        <begin position="7"/>
        <end position="29"/>
    </location>
</feature>
<evidence type="ECO:0008006" key="7">
    <source>
        <dbReference type="Google" id="ProtNLM"/>
    </source>
</evidence>
<proteinExistence type="predicted"/>
<evidence type="ECO:0000313" key="6">
    <source>
        <dbReference type="Proteomes" id="UP001415857"/>
    </source>
</evidence>